<feature type="domain" description="GGDEF" evidence="4">
    <location>
        <begin position="266"/>
        <end position="397"/>
    </location>
</feature>
<dbReference type="SMART" id="SM00267">
    <property type="entry name" value="GGDEF"/>
    <property type="match status" value="1"/>
</dbReference>
<reference evidence="5 6" key="1">
    <citation type="journal article" date="2019" name="Appl. Environ. Microbiol.">
        <title>Environmental Evidence and Genomic Insight of Iron-oxidizing Bacteria Preference Towards More Corrosion Resistant Stainless Steel at Higher Salinities.</title>
        <authorList>
            <person name="Garrison C.E."/>
            <person name="Price K.A."/>
            <person name="Field E.K."/>
        </authorList>
    </citation>
    <scope>NUCLEOTIDE SEQUENCE [LARGE SCALE GENOMIC DNA]</scope>
    <source>
        <strain evidence="5 6">P3</strain>
    </source>
</reference>
<feature type="transmembrane region" description="Helical" evidence="1">
    <location>
        <begin position="153"/>
        <end position="175"/>
    </location>
</feature>
<dbReference type="InterPro" id="IPR001633">
    <property type="entry name" value="EAL_dom"/>
</dbReference>
<dbReference type="InterPro" id="IPR043128">
    <property type="entry name" value="Rev_trsase/Diguanyl_cyclase"/>
</dbReference>
<feature type="transmembrane region" description="Helical" evidence="1">
    <location>
        <begin position="6"/>
        <end position="27"/>
    </location>
</feature>
<evidence type="ECO:0000259" key="4">
    <source>
        <dbReference type="PROSITE" id="PS50887"/>
    </source>
</evidence>
<evidence type="ECO:0000313" key="5">
    <source>
        <dbReference type="EMBL" id="TLS68946.1"/>
    </source>
</evidence>
<dbReference type="PANTHER" id="PTHR33121:SF79">
    <property type="entry name" value="CYCLIC DI-GMP PHOSPHODIESTERASE PDED-RELATED"/>
    <property type="match status" value="1"/>
</dbReference>
<evidence type="ECO:0000313" key="6">
    <source>
        <dbReference type="Proteomes" id="UP000306585"/>
    </source>
</evidence>
<dbReference type="InterPro" id="IPR050706">
    <property type="entry name" value="Cyclic-di-GMP_PDE-like"/>
</dbReference>
<dbReference type="CDD" id="cd01949">
    <property type="entry name" value="GGDEF"/>
    <property type="match status" value="1"/>
</dbReference>
<dbReference type="NCBIfam" id="TIGR00254">
    <property type="entry name" value="GGDEF"/>
    <property type="match status" value="1"/>
</dbReference>
<dbReference type="Gene3D" id="6.20.270.20">
    <property type="entry name" value="LapD/MoxY periplasmic domain"/>
    <property type="match status" value="1"/>
</dbReference>
<dbReference type="InterPro" id="IPR003660">
    <property type="entry name" value="HAMP_dom"/>
</dbReference>
<dbReference type="PROSITE" id="PS50885">
    <property type="entry name" value="HAMP"/>
    <property type="match status" value="1"/>
</dbReference>
<dbReference type="Pfam" id="PF00563">
    <property type="entry name" value="EAL"/>
    <property type="match status" value="1"/>
</dbReference>
<keyword evidence="1" id="KW-0472">Membrane</keyword>
<dbReference type="Gene3D" id="3.30.70.270">
    <property type="match status" value="1"/>
</dbReference>
<gene>
    <name evidence="5" type="ORF">FEF65_00110</name>
</gene>
<name>A0A5R9GRR4_9PROT</name>
<keyword evidence="1" id="KW-1133">Transmembrane helix</keyword>
<evidence type="ECO:0000256" key="1">
    <source>
        <dbReference type="SAM" id="Phobius"/>
    </source>
</evidence>
<dbReference type="GO" id="GO:0071111">
    <property type="term" value="F:cyclic-guanylate-specific phosphodiesterase activity"/>
    <property type="evidence" value="ECO:0007669"/>
    <property type="project" value="InterPro"/>
</dbReference>
<dbReference type="GO" id="GO:0007165">
    <property type="term" value="P:signal transduction"/>
    <property type="evidence" value="ECO:0007669"/>
    <property type="project" value="InterPro"/>
</dbReference>
<sequence length="643" mass="71363">MTLSRQLITLIFLTFLLIFSGTFWISVDNTRSYLMLQLATQTQNAADSLGLSLVPHMQRKDIAAMDTMVNAVFDSGYYKSLTLSNMSGKVLISRENTASIDGVPQWFINWLPMPTPQGESVITTGWTQSGQLTLIAHPGFAYKKLWETSQQTFWWAIIALIASLLAVGLILRAILKPLDAVEHQALAICDREFPIVENIPRTRELKRVVLAMNKMSGKLQGLISKLSERAEQMQQQAQIDALTGLNNRHGFTAMLEHAIHDREQGGAGSLAVIRINGFADYNKQKGHQAGDALLIDIARILTRVATPYRMSTVARISGTDFAIILPQTDIDIADEFGQQLSSAVHNLATTLSLDALAHIGISLFDNNSEISTILAEADAALATALNREPDSYVIDTTKNTALGNLGWKQLIEQSMENQRIRLLAQPVFTAQTNTLYSEILIRISDMSDNNIPAGVFVSMVERLGLNHHLDRLVIEQTTRFLETGAVGPLAVNLSPNSIRDASFNSWLESHYQRHADVGHGLWFEISEQGMLQNIDQASAFIDFVHLHRGKIIMEHFGTRLSSFQTLRQLKVDYIKLSGSYTRGIADNRDNRFFLQTITDIAHGLDIEVIAEQVEKKSDADSLQSLGINALQGYYFGEPAALGR</sequence>
<keyword evidence="1" id="KW-0812">Transmembrane</keyword>
<dbReference type="SMART" id="SM00052">
    <property type="entry name" value="EAL"/>
    <property type="match status" value="1"/>
</dbReference>
<dbReference type="InterPro" id="IPR032244">
    <property type="entry name" value="LapD_MoxY_N"/>
</dbReference>
<dbReference type="Gene3D" id="6.10.340.10">
    <property type="match status" value="1"/>
</dbReference>
<accession>A0A5R9GRR4</accession>
<keyword evidence="6" id="KW-1185">Reference proteome</keyword>
<dbReference type="InterPro" id="IPR035919">
    <property type="entry name" value="EAL_sf"/>
</dbReference>
<dbReference type="AlphaFoldDB" id="A0A5R9GRR4"/>
<dbReference type="InterPro" id="IPR029787">
    <property type="entry name" value="Nucleotide_cyclase"/>
</dbReference>
<protein>
    <submittedName>
        <fullName evidence="5">EAL domain-containing protein</fullName>
    </submittedName>
</protein>
<comment type="caution">
    <text evidence="5">The sequence shown here is derived from an EMBL/GenBank/DDBJ whole genome shotgun (WGS) entry which is preliminary data.</text>
</comment>
<dbReference type="PROSITE" id="PS50887">
    <property type="entry name" value="GGDEF"/>
    <property type="match status" value="1"/>
</dbReference>
<dbReference type="Gene3D" id="3.20.20.450">
    <property type="entry name" value="EAL domain"/>
    <property type="match status" value="1"/>
</dbReference>
<feature type="domain" description="HAMP" evidence="3">
    <location>
        <begin position="172"/>
        <end position="224"/>
    </location>
</feature>
<dbReference type="InterPro" id="IPR000160">
    <property type="entry name" value="GGDEF_dom"/>
</dbReference>
<evidence type="ECO:0000259" key="2">
    <source>
        <dbReference type="PROSITE" id="PS50883"/>
    </source>
</evidence>
<dbReference type="Proteomes" id="UP000306585">
    <property type="component" value="Unassembled WGS sequence"/>
</dbReference>
<dbReference type="CDD" id="cd01948">
    <property type="entry name" value="EAL"/>
    <property type="match status" value="1"/>
</dbReference>
<dbReference type="PANTHER" id="PTHR33121">
    <property type="entry name" value="CYCLIC DI-GMP PHOSPHODIESTERASE PDEF"/>
    <property type="match status" value="1"/>
</dbReference>
<dbReference type="SUPFAM" id="SSF141868">
    <property type="entry name" value="EAL domain-like"/>
    <property type="match status" value="1"/>
</dbReference>
<dbReference type="EMBL" id="VBRY01000001">
    <property type="protein sequence ID" value="TLS68946.1"/>
    <property type="molecule type" value="Genomic_DNA"/>
</dbReference>
<dbReference type="InterPro" id="IPR042461">
    <property type="entry name" value="LapD_MoxY_peri_C"/>
</dbReference>
<dbReference type="Pfam" id="PF16448">
    <property type="entry name" value="LapD_MoxY_N"/>
    <property type="match status" value="1"/>
</dbReference>
<dbReference type="OrthoDB" id="5894408at2"/>
<dbReference type="Pfam" id="PF00990">
    <property type="entry name" value="GGDEF"/>
    <property type="match status" value="1"/>
</dbReference>
<dbReference type="SUPFAM" id="SSF55073">
    <property type="entry name" value="Nucleotide cyclase"/>
    <property type="match status" value="1"/>
</dbReference>
<dbReference type="PROSITE" id="PS50883">
    <property type="entry name" value="EAL"/>
    <property type="match status" value="1"/>
</dbReference>
<proteinExistence type="predicted"/>
<dbReference type="RefSeq" id="WP_138237762.1">
    <property type="nucleotide sequence ID" value="NZ_VBRY01000001.1"/>
</dbReference>
<evidence type="ECO:0000259" key="3">
    <source>
        <dbReference type="PROSITE" id="PS50885"/>
    </source>
</evidence>
<organism evidence="5 6">
    <name type="scientific">Mariprofundus erugo</name>
    <dbReference type="NCBI Taxonomy" id="2528639"/>
    <lineage>
        <taxon>Bacteria</taxon>
        <taxon>Pseudomonadati</taxon>
        <taxon>Pseudomonadota</taxon>
        <taxon>Candidatius Mariprofundia</taxon>
        <taxon>Mariprofundales</taxon>
        <taxon>Mariprofundaceae</taxon>
        <taxon>Mariprofundus</taxon>
    </lineage>
</organism>
<dbReference type="GO" id="GO:0016020">
    <property type="term" value="C:membrane"/>
    <property type="evidence" value="ECO:0007669"/>
    <property type="project" value="InterPro"/>
</dbReference>
<dbReference type="Gene3D" id="3.30.110.200">
    <property type="match status" value="1"/>
</dbReference>
<feature type="domain" description="EAL" evidence="2">
    <location>
        <begin position="404"/>
        <end position="643"/>
    </location>
</feature>